<feature type="compositionally biased region" description="Polar residues" evidence="1">
    <location>
        <begin position="209"/>
        <end position="220"/>
    </location>
</feature>
<evidence type="ECO:0000313" key="3">
    <source>
        <dbReference type="Proteomes" id="UP000073492"/>
    </source>
</evidence>
<dbReference type="InterPro" id="IPR011990">
    <property type="entry name" value="TPR-like_helical_dom_sf"/>
</dbReference>
<proteinExistence type="predicted"/>
<keyword evidence="3" id="KW-1185">Reference proteome</keyword>
<gene>
    <name evidence="2" type="ORF">AC579_1205</name>
</gene>
<protein>
    <submittedName>
        <fullName evidence="2">Uncharacterized protein</fullName>
    </submittedName>
</protein>
<evidence type="ECO:0000256" key="1">
    <source>
        <dbReference type="SAM" id="MobiDB-lite"/>
    </source>
</evidence>
<dbReference type="AlphaFoldDB" id="A0A139HZE8"/>
<evidence type="ECO:0000313" key="2">
    <source>
        <dbReference type="EMBL" id="KXT07854.1"/>
    </source>
</evidence>
<name>A0A139HZE8_9PEZI</name>
<organism evidence="2 3">
    <name type="scientific">Pseudocercospora musae</name>
    <dbReference type="NCBI Taxonomy" id="113226"/>
    <lineage>
        <taxon>Eukaryota</taxon>
        <taxon>Fungi</taxon>
        <taxon>Dikarya</taxon>
        <taxon>Ascomycota</taxon>
        <taxon>Pezizomycotina</taxon>
        <taxon>Dothideomycetes</taxon>
        <taxon>Dothideomycetidae</taxon>
        <taxon>Mycosphaerellales</taxon>
        <taxon>Mycosphaerellaceae</taxon>
        <taxon>Pseudocercospora</taxon>
    </lineage>
</organism>
<feature type="region of interest" description="Disordered" evidence="1">
    <location>
        <begin position="195"/>
        <end position="228"/>
    </location>
</feature>
<feature type="region of interest" description="Disordered" evidence="1">
    <location>
        <begin position="358"/>
        <end position="427"/>
    </location>
</feature>
<dbReference type="Gene3D" id="1.25.40.10">
    <property type="entry name" value="Tetratricopeptide repeat domain"/>
    <property type="match status" value="1"/>
</dbReference>
<accession>A0A139HZE8</accession>
<comment type="caution">
    <text evidence="2">The sequence shown here is derived from an EMBL/GenBank/DDBJ whole genome shotgun (WGS) entry which is preliminary data.</text>
</comment>
<dbReference type="Proteomes" id="UP000073492">
    <property type="component" value="Unassembled WGS sequence"/>
</dbReference>
<reference evidence="2 3" key="1">
    <citation type="submission" date="2015-07" db="EMBL/GenBank/DDBJ databases">
        <title>Comparative genomics of the Sigatoka disease complex on banana suggests a link between parallel evolutionary changes in Pseudocercospora fijiensis and Pseudocercospora eumusae and increased virulence on the banana host.</title>
        <authorList>
            <person name="Chang T.-C."/>
            <person name="Salvucci A."/>
            <person name="Crous P.W."/>
            <person name="Stergiopoulos I."/>
        </authorList>
    </citation>
    <scope>NUCLEOTIDE SEQUENCE [LARGE SCALE GENOMIC DNA]</scope>
    <source>
        <strain evidence="2 3">CBS 116634</strain>
    </source>
</reference>
<dbReference type="OrthoDB" id="3642326at2759"/>
<dbReference type="EMBL" id="LFZO01000521">
    <property type="protein sequence ID" value="KXT07854.1"/>
    <property type="molecule type" value="Genomic_DNA"/>
</dbReference>
<dbReference type="SUPFAM" id="SSF48452">
    <property type="entry name" value="TPR-like"/>
    <property type="match status" value="1"/>
</dbReference>
<dbReference type="STRING" id="113226.A0A139HZE8"/>
<sequence>MPDPTPIALAPAIPPKHPGRLSRIHTNMPNSKNHLARELVDLWEHGALLYHTYEWQEAAETFLYLSRVIEQDLQSTFCLLNAVIIFARLGDYTIAAHVLDEAKRVDETLALTLFIMGHVEFQLDHFDKAEDCFRAALSVMQGPNLKFAHHGFDFTLWTSQIREDLLVFDSDLSNINAVLASFPADALFEAPGRAAGSTATSLRPRRGSDSGSLPTLSEGSESPVDELPTPEIGLKALRFPINGEKTFSEDPEVFHSDIEPVPETPVVTVLGHVEVERPSSRASKIIAPLRRLSARNPEKRAAEHMAARRAAFAPRDARVQGDSVQELSEYIRDLPARHGLQPRTAKADFGDVRDLSEFLRADPAGPGRKSGRPSLKRASSERRSSGNSSLGDDLSPRSINPQKLLGDCDSPRSGSVPPTPSKHPYRSALGSFLMNENMPGSHDFGDSSWPLTPDASEACRRSCTAMYGSSYFELPDPSMNRPPVPMRASSLRNLSPIMLPNITEQDDLEGWTGTPNRLSTYQFIMRHGIS</sequence>